<sequence>MMEIKPVGFTITTEREGKRQQPGSHIVWWDRDTHSIADYFPGANAPRRERVSAAEAVAAHVAFLGDCESKPQAMGLYAEADVQQLIKQRDELLQALKRMEQTAHEAIEGAQAANG</sequence>
<dbReference type="EMBL" id="UGUV01000003">
    <property type="protein sequence ID" value="SUE72758.1"/>
    <property type="molecule type" value="Genomic_DNA"/>
</dbReference>
<protein>
    <submittedName>
        <fullName evidence="1">Uncharacterized protein</fullName>
    </submittedName>
</protein>
<proteinExistence type="predicted"/>
<name>A0A379PLX3_ECTOL</name>
<dbReference type="AlphaFoldDB" id="A0A379PLX3"/>
<evidence type="ECO:0000313" key="2">
    <source>
        <dbReference type="Proteomes" id="UP000255303"/>
    </source>
</evidence>
<organism evidence="1 2">
    <name type="scientific">Ectopseudomonas oleovorans</name>
    <name type="common">Pseudomonas oleovorans</name>
    <dbReference type="NCBI Taxonomy" id="301"/>
    <lineage>
        <taxon>Bacteria</taxon>
        <taxon>Pseudomonadati</taxon>
        <taxon>Pseudomonadota</taxon>
        <taxon>Gammaproteobacteria</taxon>
        <taxon>Pseudomonadales</taxon>
        <taxon>Pseudomonadaceae</taxon>
        <taxon>Ectopseudomonas</taxon>
    </lineage>
</organism>
<dbReference type="Proteomes" id="UP000255303">
    <property type="component" value="Unassembled WGS sequence"/>
</dbReference>
<accession>A0A379PLX3</accession>
<reference evidence="1 2" key="1">
    <citation type="submission" date="2018-06" db="EMBL/GenBank/DDBJ databases">
        <authorList>
            <consortium name="Pathogen Informatics"/>
            <person name="Doyle S."/>
        </authorList>
    </citation>
    <scope>NUCLEOTIDE SEQUENCE [LARGE SCALE GENOMIC DNA]</scope>
    <source>
        <strain evidence="1 2">NCTC10692</strain>
    </source>
</reference>
<gene>
    <name evidence="1" type="ORF">NCTC10692_04914</name>
</gene>
<evidence type="ECO:0000313" key="1">
    <source>
        <dbReference type="EMBL" id="SUE72758.1"/>
    </source>
</evidence>